<organism evidence="6 7">
    <name type="scientific">Streptomyces marianii</name>
    <dbReference type="NCBI Taxonomy" id="1817406"/>
    <lineage>
        <taxon>Bacteria</taxon>
        <taxon>Bacillati</taxon>
        <taxon>Actinomycetota</taxon>
        <taxon>Actinomycetes</taxon>
        <taxon>Kitasatosporales</taxon>
        <taxon>Streptomycetaceae</taxon>
        <taxon>Streptomyces</taxon>
    </lineage>
</organism>
<proteinExistence type="predicted"/>
<evidence type="ECO:0000256" key="3">
    <source>
        <dbReference type="ARBA" id="ARBA00023163"/>
    </source>
</evidence>
<accession>A0A5R9DZ71</accession>
<dbReference type="SUPFAM" id="SSF48498">
    <property type="entry name" value="Tetracyclin repressor-like, C-terminal domain"/>
    <property type="match status" value="1"/>
</dbReference>
<dbReference type="Pfam" id="PF00440">
    <property type="entry name" value="TetR_N"/>
    <property type="match status" value="1"/>
</dbReference>
<keyword evidence="1" id="KW-0805">Transcription regulation</keyword>
<dbReference type="InterPro" id="IPR009057">
    <property type="entry name" value="Homeodomain-like_sf"/>
</dbReference>
<dbReference type="EMBL" id="VAWE01000001">
    <property type="protein sequence ID" value="TLQ42487.1"/>
    <property type="molecule type" value="Genomic_DNA"/>
</dbReference>
<dbReference type="PRINTS" id="PR00455">
    <property type="entry name" value="HTHTETR"/>
</dbReference>
<dbReference type="InterPro" id="IPR036271">
    <property type="entry name" value="Tet_transcr_reg_TetR-rel_C_sf"/>
</dbReference>
<dbReference type="InterPro" id="IPR047923">
    <property type="entry name" value="ArpA-like"/>
</dbReference>
<keyword evidence="7" id="KW-1185">Reference proteome</keyword>
<dbReference type="RefSeq" id="WP_138051896.1">
    <property type="nucleotide sequence ID" value="NZ_VAWE01000001.1"/>
</dbReference>
<dbReference type="NCBIfam" id="NF041196">
    <property type="entry name" value="ScbR_bind_reg"/>
    <property type="match status" value="1"/>
</dbReference>
<keyword evidence="3" id="KW-0804">Transcription</keyword>
<evidence type="ECO:0000259" key="5">
    <source>
        <dbReference type="PROSITE" id="PS50977"/>
    </source>
</evidence>
<reference evidence="6 7" key="1">
    <citation type="submission" date="2019-05" db="EMBL/GenBank/DDBJ databases">
        <title>Streptomyces marianii sp. nov., a novel marine actinomycete from southern coast of India.</title>
        <authorList>
            <person name="Iniyan A.M."/>
            <person name="Wink J."/>
            <person name="Ramprasad E."/>
            <person name="Ramana C.V."/>
            <person name="Bunk B."/>
            <person name="Sproer C."/>
            <person name="Joseph F.-J.R.S."/>
            <person name="Vincent S.G.P."/>
        </authorList>
    </citation>
    <scope>NUCLEOTIDE SEQUENCE [LARGE SCALE GENOMIC DNA]</scope>
    <source>
        <strain evidence="6 7">ICN19</strain>
    </source>
</reference>
<dbReference type="SUPFAM" id="SSF46689">
    <property type="entry name" value="Homeodomain-like"/>
    <property type="match status" value="1"/>
</dbReference>
<dbReference type="Proteomes" id="UP000305921">
    <property type="component" value="Unassembled WGS sequence"/>
</dbReference>
<dbReference type="InterPro" id="IPR050109">
    <property type="entry name" value="HTH-type_TetR-like_transc_reg"/>
</dbReference>
<dbReference type="OrthoDB" id="3237195at2"/>
<evidence type="ECO:0000313" key="6">
    <source>
        <dbReference type="EMBL" id="TLQ42487.1"/>
    </source>
</evidence>
<dbReference type="AlphaFoldDB" id="A0A5R9DZ71"/>
<feature type="domain" description="HTH tetR-type" evidence="5">
    <location>
        <begin position="8"/>
        <end position="68"/>
    </location>
</feature>
<gene>
    <name evidence="6" type="ORF">FEF34_04065</name>
</gene>
<evidence type="ECO:0000313" key="7">
    <source>
        <dbReference type="Proteomes" id="UP000305921"/>
    </source>
</evidence>
<sequence length="214" mass="23877">MAQQERAVRTRQAILEAAGAVFAERGYGSTRISDVYQRAGMTKGAFYFHFSSKEQLAQEVLDTQMVSQTGHLPGYAREVKLQEAVDSALLVAHRLHFDSLLQGSIRLSIDQGSDLDRRPPYQAWVDFQTEVLGEAKERGELLPDVDVRMYGELLVGVFSGVQIMSGVMTGWDDLEERIANLYSILMPLIATPETLAELDISPDLGRRLMAEREA</sequence>
<feature type="DNA-binding region" description="H-T-H motif" evidence="4">
    <location>
        <begin position="31"/>
        <end position="50"/>
    </location>
</feature>
<evidence type="ECO:0000256" key="2">
    <source>
        <dbReference type="ARBA" id="ARBA00023125"/>
    </source>
</evidence>
<dbReference type="GO" id="GO:0000976">
    <property type="term" value="F:transcription cis-regulatory region binding"/>
    <property type="evidence" value="ECO:0007669"/>
    <property type="project" value="TreeGrafter"/>
</dbReference>
<dbReference type="PANTHER" id="PTHR30055:SF234">
    <property type="entry name" value="HTH-TYPE TRANSCRIPTIONAL REGULATOR BETI"/>
    <property type="match status" value="1"/>
</dbReference>
<evidence type="ECO:0000256" key="4">
    <source>
        <dbReference type="PROSITE-ProRule" id="PRU00335"/>
    </source>
</evidence>
<dbReference type="GO" id="GO:0003700">
    <property type="term" value="F:DNA-binding transcription factor activity"/>
    <property type="evidence" value="ECO:0007669"/>
    <property type="project" value="TreeGrafter"/>
</dbReference>
<dbReference type="PANTHER" id="PTHR30055">
    <property type="entry name" value="HTH-TYPE TRANSCRIPTIONAL REGULATOR RUTR"/>
    <property type="match status" value="1"/>
</dbReference>
<comment type="caution">
    <text evidence="6">The sequence shown here is derived from an EMBL/GenBank/DDBJ whole genome shotgun (WGS) entry which is preliminary data.</text>
</comment>
<protein>
    <submittedName>
        <fullName evidence="6">TetR/AcrR family transcriptional regulator</fullName>
    </submittedName>
</protein>
<keyword evidence="2 4" id="KW-0238">DNA-binding</keyword>
<name>A0A5R9DZ71_9ACTN</name>
<dbReference type="InterPro" id="IPR001647">
    <property type="entry name" value="HTH_TetR"/>
</dbReference>
<dbReference type="Gene3D" id="1.10.357.10">
    <property type="entry name" value="Tetracycline Repressor, domain 2"/>
    <property type="match status" value="1"/>
</dbReference>
<evidence type="ECO:0000256" key="1">
    <source>
        <dbReference type="ARBA" id="ARBA00023015"/>
    </source>
</evidence>
<dbReference type="PROSITE" id="PS50977">
    <property type="entry name" value="HTH_TETR_2"/>
    <property type="match status" value="1"/>
</dbReference>